<dbReference type="InterPro" id="IPR019734">
    <property type="entry name" value="TPR_rpt"/>
</dbReference>
<name>L0H140_9GAMM</name>
<dbReference type="PANTHER" id="PTHR44858:SF1">
    <property type="entry name" value="UDP-N-ACETYLGLUCOSAMINE--PEPTIDE N-ACETYLGLUCOSAMINYLTRANSFERASE SPINDLY-RELATED"/>
    <property type="match status" value="1"/>
</dbReference>
<feature type="domain" description="Cytochrome c-type biogenesis protein H TPR" evidence="4">
    <location>
        <begin position="28"/>
        <end position="149"/>
    </location>
</feature>
<dbReference type="Proteomes" id="UP000010816">
    <property type="component" value="Chromosome"/>
</dbReference>
<dbReference type="HOGENOM" id="CLU_007251_1_0_6"/>
<dbReference type="Gene3D" id="1.25.40.10">
    <property type="entry name" value="Tetratricopeptide repeat domain"/>
    <property type="match status" value="4"/>
</dbReference>
<keyword evidence="2 3" id="KW-0802">TPR repeat</keyword>
<dbReference type="SUPFAM" id="SSF81901">
    <property type="entry name" value="HCP-like"/>
    <property type="match status" value="1"/>
</dbReference>
<dbReference type="PROSITE" id="PS50005">
    <property type="entry name" value="TPR"/>
    <property type="match status" value="3"/>
</dbReference>
<evidence type="ECO:0000256" key="1">
    <source>
        <dbReference type="ARBA" id="ARBA00022737"/>
    </source>
</evidence>
<gene>
    <name evidence="5" type="ORF">Thimo_3092</name>
</gene>
<dbReference type="eggNOG" id="COG0457">
    <property type="taxonomic scope" value="Bacteria"/>
</dbReference>
<evidence type="ECO:0000313" key="6">
    <source>
        <dbReference type="Proteomes" id="UP000010816"/>
    </source>
</evidence>
<dbReference type="PANTHER" id="PTHR44858">
    <property type="entry name" value="TETRATRICOPEPTIDE REPEAT PROTEIN 6"/>
    <property type="match status" value="1"/>
</dbReference>
<dbReference type="Pfam" id="PF23914">
    <property type="entry name" value="TPR_CcmH_CycH"/>
    <property type="match status" value="1"/>
</dbReference>
<evidence type="ECO:0000313" key="5">
    <source>
        <dbReference type="EMBL" id="AGA91777.1"/>
    </source>
</evidence>
<dbReference type="STRING" id="765912.Thimo_3092"/>
<dbReference type="RefSeq" id="WP_015281905.1">
    <property type="nucleotide sequence ID" value="NC_019940.1"/>
</dbReference>
<evidence type="ECO:0000256" key="3">
    <source>
        <dbReference type="PROSITE-ProRule" id="PRU00339"/>
    </source>
</evidence>
<dbReference type="SMART" id="SM00028">
    <property type="entry name" value="TPR"/>
    <property type="match status" value="16"/>
</dbReference>
<feature type="repeat" description="TPR" evidence="3">
    <location>
        <begin position="593"/>
        <end position="626"/>
    </location>
</feature>
<accession>L0H140</accession>
<dbReference type="GO" id="GO:0009279">
    <property type="term" value="C:cell outer membrane"/>
    <property type="evidence" value="ECO:0007669"/>
    <property type="project" value="TreeGrafter"/>
</dbReference>
<dbReference type="GO" id="GO:0046813">
    <property type="term" value="P:receptor-mediated virion attachment to host cell"/>
    <property type="evidence" value="ECO:0007669"/>
    <property type="project" value="TreeGrafter"/>
</dbReference>
<dbReference type="PATRIC" id="fig|765912.4.peg.3023"/>
<dbReference type="InterPro" id="IPR056413">
    <property type="entry name" value="TPR_CcmH_CycH"/>
</dbReference>
<dbReference type="Pfam" id="PF13432">
    <property type="entry name" value="TPR_16"/>
    <property type="match status" value="3"/>
</dbReference>
<feature type="repeat" description="TPR" evidence="3">
    <location>
        <begin position="27"/>
        <end position="60"/>
    </location>
</feature>
<dbReference type="EMBL" id="CP003051">
    <property type="protein sequence ID" value="AGA91777.1"/>
    <property type="molecule type" value="Genomic_DNA"/>
</dbReference>
<dbReference type="KEGG" id="tmb:Thimo_3092"/>
<evidence type="ECO:0000259" key="4">
    <source>
        <dbReference type="Pfam" id="PF23914"/>
    </source>
</evidence>
<dbReference type="PROSITE" id="PS51257">
    <property type="entry name" value="PROKAR_LIPOPROTEIN"/>
    <property type="match status" value="1"/>
</dbReference>
<dbReference type="InterPro" id="IPR050498">
    <property type="entry name" value="Ycf3"/>
</dbReference>
<reference evidence="5 6" key="1">
    <citation type="submission" date="2011-09" db="EMBL/GenBank/DDBJ databases">
        <title>Complete sequence of chromosome of Thioflavicoccus mobilis 8321.</title>
        <authorList>
            <consortium name="US DOE Joint Genome Institute"/>
            <person name="Lucas S."/>
            <person name="Han J."/>
            <person name="Lapidus A."/>
            <person name="Cheng J.-F."/>
            <person name="Goodwin L."/>
            <person name="Pitluck S."/>
            <person name="Peters L."/>
            <person name="Ovchinnikova G."/>
            <person name="Lu M."/>
            <person name="Detter J.C."/>
            <person name="Han C."/>
            <person name="Tapia R."/>
            <person name="Land M."/>
            <person name="Hauser L."/>
            <person name="Kyrpides N."/>
            <person name="Ivanova N."/>
            <person name="Pagani I."/>
            <person name="Vogl K."/>
            <person name="Liu Z."/>
            <person name="Imhoff J."/>
            <person name="Thiel V."/>
            <person name="Frigaard N.-U."/>
            <person name="Bryant D."/>
            <person name="Woyke T."/>
        </authorList>
    </citation>
    <scope>NUCLEOTIDE SEQUENCE [LARGE SCALE GENOMIC DNA]</scope>
    <source>
        <strain evidence="5 6">8321</strain>
    </source>
</reference>
<keyword evidence="1" id="KW-0677">Repeat</keyword>
<dbReference type="InterPro" id="IPR011990">
    <property type="entry name" value="TPR-like_helical_dom_sf"/>
</dbReference>
<keyword evidence="6" id="KW-1185">Reference proteome</keyword>
<feature type="repeat" description="TPR" evidence="3">
    <location>
        <begin position="61"/>
        <end position="94"/>
    </location>
</feature>
<proteinExistence type="predicted"/>
<sequence>MLARSVLIPSIALAAALITACSGEDRAERYLERGTALYEQGDLVKARLELQNVLQIDPKDAEAWFLLAKIAEQQENWRGAFSAYQKTVELSPDNAEARIELGTLMLASNSPDEALAQAEAVLAANAEDPAALALRGSVRLRQGDPNAALRDAESALMQDPSNREALALQARVQLQRRDLPGAEQSLKSAVEAHPDDLRLLLGLASVSEQLGDTAGAVSVLRQIIEREPKVLAHRTRLAQYLAAHGDRAAAEQVLRQAVADLPDDDDAKLTLVALIQAQQGAAAATEQLQAFIEAAPDDNALRFALAARRSVAGETEQAEAIYREIIARADGGPDGLRARAKLAALAFAQGRQDEARTLVGEVLDNNPEDADALLVRAALALHGDGEAGSDVGPDAEADGANAFDPQQAIADLRTILRDNPESTAALRLLAMAHQARNEPALAEDALERLIELAPDDPAGYLQLAGLRSRIGDVEGATLALDELLGRDPGSALAQTALARIQQQQPDTDALEETAGLVLKTRPEHPLGHYLSGLVDQRRGELEASVAPLLTALEKNPKAAQPLVALTRSLLGLGRYDDAERHLREALKAGADEIVATNLLGEVYVAAGRPDEARAQYREAIALRPGAPLAYQRLADLQRAAGEADAAVTTLRSGIEATKGSPLLSTALPLALEEAGRVDEAVDAYEGILAANPDADWAANNLAMLLADHRADDPVSLERALTLALRFADSDQPAFLDTLGWVYYRKGEYTRAAELLEQAHSAGEPTPQRQFHLGMTYLALGRAEDAKALLSAAVEAGRPFAGLDEARAALAGL</sequence>
<dbReference type="SUPFAM" id="SSF48452">
    <property type="entry name" value="TPR-like"/>
    <property type="match status" value="2"/>
</dbReference>
<protein>
    <submittedName>
        <fullName evidence="5">Tfp pilus assembly protein PilF</fullName>
    </submittedName>
</protein>
<evidence type="ECO:0000256" key="2">
    <source>
        <dbReference type="ARBA" id="ARBA00022803"/>
    </source>
</evidence>
<organism evidence="5 6">
    <name type="scientific">Thioflavicoccus mobilis 8321</name>
    <dbReference type="NCBI Taxonomy" id="765912"/>
    <lineage>
        <taxon>Bacteria</taxon>
        <taxon>Pseudomonadati</taxon>
        <taxon>Pseudomonadota</taxon>
        <taxon>Gammaproteobacteria</taxon>
        <taxon>Chromatiales</taxon>
        <taxon>Chromatiaceae</taxon>
        <taxon>Thioflavicoccus</taxon>
    </lineage>
</organism>
<dbReference type="Pfam" id="PF14559">
    <property type="entry name" value="TPR_19"/>
    <property type="match status" value="2"/>
</dbReference>
<dbReference type="AlphaFoldDB" id="L0H140"/>